<dbReference type="SUPFAM" id="SSF82153">
    <property type="entry name" value="FAS1 domain"/>
    <property type="match status" value="6"/>
</dbReference>
<feature type="domain" description="Link" evidence="15">
    <location>
        <begin position="1585"/>
        <end position="1678"/>
    </location>
</feature>
<evidence type="ECO:0000256" key="3">
    <source>
        <dbReference type="ARBA" id="ARBA00022692"/>
    </source>
</evidence>
<dbReference type="Pfam" id="PF02469">
    <property type="entry name" value="Fasciclin"/>
    <property type="match status" value="5"/>
</dbReference>
<dbReference type="Gene3D" id="2.10.25.10">
    <property type="entry name" value="Laminin"/>
    <property type="match status" value="8"/>
</dbReference>
<evidence type="ECO:0000313" key="17">
    <source>
        <dbReference type="Proteomes" id="UP001153269"/>
    </source>
</evidence>
<feature type="domain" description="EGF-like" evidence="13">
    <location>
        <begin position="811"/>
        <end position="848"/>
    </location>
</feature>
<dbReference type="SMART" id="SM00181">
    <property type="entry name" value="EGF"/>
    <property type="match status" value="16"/>
</dbReference>
<keyword evidence="7" id="KW-0325">Glycoprotein</keyword>
<feature type="domain" description="FAS1" evidence="14">
    <location>
        <begin position="1158"/>
        <end position="1292"/>
    </location>
</feature>
<feature type="disulfide bond" evidence="9">
    <location>
        <begin position="856"/>
        <end position="866"/>
    </location>
</feature>
<dbReference type="SUPFAM" id="SSF56436">
    <property type="entry name" value="C-type lectin-like"/>
    <property type="match status" value="1"/>
</dbReference>
<dbReference type="FunFam" id="3.10.100.10:FF:000001">
    <property type="entry name" value="Hyaluronan proteoglycan link protein 1"/>
    <property type="match status" value="1"/>
</dbReference>
<evidence type="ECO:0000259" key="15">
    <source>
        <dbReference type="PROSITE" id="PS50963"/>
    </source>
</evidence>
<dbReference type="InterPro" id="IPR000782">
    <property type="entry name" value="FAS1_domain"/>
</dbReference>
<evidence type="ECO:0000259" key="14">
    <source>
        <dbReference type="PROSITE" id="PS50213"/>
    </source>
</evidence>
<comment type="subcellular location">
    <subcellularLocation>
        <location evidence="1">Membrane</location>
        <topology evidence="1">Single-pass membrane protein</topology>
    </subcellularLocation>
</comment>
<dbReference type="SMART" id="SM00554">
    <property type="entry name" value="FAS1"/>
    <property type="match status" value="5"/>
</dbReference>
<dbReference type="PROSITE" id="PS50213">
    <property type="entry name" value="FAS1"/>
    <property type="match status" value="5"/>
</dbReference>
<dbReference type="GO" id="GO:0016020">
    <property type="term" value="C:membrane"/>
    <property type="evidence" value="ECO:0007669"/>
    <property type="project" value="UniProtKB-SubCell"/>
</dbReference>
<feature type="region of interest" description="Disordered" evidence="11">
    <location>
        <begin position="1913"/>
        <end position="1939"/>
    </location>
</feature>
<evidence type="ECO:0000256" key="6">
    <source>
        <dbReference type="ARBA" id="ARBA00023157"/>
    </source>
</evidence>
<keyword evidence="2 9" id="KW-0245">EGF-like domain</keyword>
<dbReference type="InterPro" id="IPR016187">
    <property type="entry name" value="CTDL_fold"/>
</dbReference>
<feature type="domain" description="EGF-like" evidence="13">
    <location>
        <begin position="299"/>
        <end position="341"/>
    </location>
</feature>
<dbReference type="SUPFAM" id="SSF57196">
    <property type="entry name" value="EGF/Laminin"/>
    <property type="match status" value="2"/>
</dbReference>
<keyword evidence="17" id="KW-1185">Reference proteome</keyword>
<dbReference type="InterPro" id="IPR016186">
    <property type="entry name" value="C-type_lectin-like/link_sf"/>
</dbReference>
<feature type="domain" description="EGF-like" evidence="13">
    <location>
        <begin position="772"/>
        <end position="804"/>
    </location>
</feature>
<dbReference type="InterPro" id="IPR000538">
    <property type="entry name" value="Link_dom"/>
</dbReference>
<keyword evidence="8" id="KW-0424">Laminin EGF-like domain</keyword>
<feature type="disulfide bond" evidence="9">
    <location>
        <begin position="838"/>
        <end position="847"/>
    </location>
</feature>
<dbReference type="PROSITE" id="PS50963">
    <property type="entry name" value="LINK_2"/>
    <property type="match status" value="1"/>
</dbReference>
<dbReference type="Pfam" id="PF00193">
    <property type="entry name" value="Xlink"/>
    <property type="match status" value="1"/>
</dbReference>
<reference evidence="16" key="1">
    <citation type="submission" date="2020-03" db="EMBL/GenBank/DDBJ databases">
        <authorList>
            <person name="Weist P."/>
        </authorList>
    </citation>
    <scope>NUCLEOTIDE SEQUENCE</scope>
</reference>
<evidence type="ECO:0000256" key="11">
    <source>
        <dbReference type="SAM" id="MobiDB-lite"/>
    </source>
</evidence>
<dbReference type="InterPro" id="IPR000742">
    <property type="entry name" value="EGF"/>
</dbReference>
<dbReference type="Gene3D" id="3.10.100.10">
    <property type="entry name" value="Mannose-Binding Protein A, subunit A"/>
    <property type="match status" value="1"/>
</dbReference>
<evidence type="ECO:0008006" key="18">
    <source>
        <dbReference type="Google" id="ProtNLM"/>
    </source>
</evidence>
<organism evidence="16 17">
    <name type="scientific">Pleuronectes platessa</name>
    <name type="common">European plaice</name>
    <dbReference type="NCBI Taxonomy" id="8262"/>
    <lineage>
        <taxon>Eukaryota</taxon>
        <taxon>Metazoa</taxon>
        <taxon>Chordata</taxon>
        <taxon>Craniata</taxon>
        <taxon>Vertebrata</taxon>
        <taxon>Euteleostomi</taxon>
        <taxon>Actinopterygii</taxon>
        <taxon>Neopterygii</taxon>
        <taxon>Teleostei</taxon>
        <taxon>Neoteleostei</taxon>
        <taxon>Acanthomorphata</taxon>
        <taxon>Carangaria</taxon>
        <taxon>Pleuronectiformes</taxon>
        <taxon>Pleuronectoidei</taxon>
        <taxon>Pleuronectidae</taxon>
        <taxon>Pleuronectes</taxon>
    </lineage>
</organism>
<feature type="domain" description="FAS1" evidence="14">
    <location>
        <begin position="1"/>
        <end position="80"/>
    </location>
</feature>
<dbReference type="SUPFAM" id="SSF57184">
    <property type="entry name" value="Growth factor receptor domain"/>
    <property type="match status" value="1"/>
</dbReference>
<evidence type="ECO:0000256" key="4">
    <source>
        <dbReference type="ARBA" id="ARBA00022989"/>
    </source>
</evidence>
<feature type="domain" description="FAS1" evidence="14">
    <location>
        <begin position="1698"/>
        <end position="1830"/>
    </location>
</feature>
<feature type="disulfide bond" evidence="9">
    <location>
        <begin position="794"/>
        <end position="803"/>
    </location>
</feature>
<feature type="domain" description="FAS1" evidence="14">
    <location>
        <begin position="425"/>
        <end position="560"/>
    </location>
</feature>
<feature type="disulfide bond" evidence="9">
    <location>
        <begin position="1441"/>
        <end position="1450"/>
    </location>
</feature>
<evidence type="ECO:0000256" key="8">
    <source>
        <dbReference type="ARBA" id="ARBA00023292"/>
    </source>
</evidence>
<evidence type="ECO:0000256" key="5">
    <source>
        <dbReference type="ARBA" id="ARBA00023136"/>
    </source>
</evidence>
<keyword evidence="5 12" id="KW-0472">Membrane</keyword>
<keyword evidence="4 12" id="KW-1133">Transmembrane helix</keyword>
<feature type="disulfide bond" evidence="9">
    <location>
        <begin position="1397"/>
        <end position="1406"/>
    </location>
</feature>
<evidence type="ECO:0000256" key="1">
    <source>
        <dbReference type="ARBA" id="ARBA00004167"/>
    </source>
</evidence>
<dbReference type="Gene3D" id="2.30.180.10">
    <property type="entry name" value="FAS1 domain"/>
    <property type="match status" value="6"/>
</dbReference>
<feature type="domain" description="EGF-like" evidence="13">
    <location>
        <begin position="342"/>
        <end position="384"/>
    </location>
</feature>
<sequence length="1939" mass="211755">MLNDAKPKLQELLRHHVYSKAVLTVDELSSLPKILTMANQIVTISVSNNGEILLGEKGVRLVTTNIVASNGIIHMIDGLLYPPSILPILPHRCDIIDYKITVGECVHCSYLYETECPAGSTEMDKHQTGCFYLASTLAHKQSLGCAKYCNTTKQVAECCKGFYGPDCKPCIGGFQNPCYDKGVCFDGIQGNGSCGCQSNFKGLACHICSDPSKHGENCDEECRCVHGLCDNRPGSGGVCRRGTCYEGYSGDRCDKKATPCNSDGLQEHCHIHAYCTHTGLQTTCVCRDGYEGDGHSCSPINLCLKSNRGGCDTNADCVYVGPGNMSCVCVEGWTGDGKVCVEINNCQLESRGGCSPNANCNHLGPGQSECVCKTGYMGNGIVCDLINPCRKNNGGCHELAKCKAMNGTRNCTCPEGFAGDGTICYGSLLEEMDLNQLMFLFHIRIIFCPAVLQELSGGNLTVLVPSEQAMNNMTSHETSFWYSRHHLPHFLRAHILPGIYLMEDLEGLVGSRLPTLNPLTSWEISNSSGCKNEIQIGNASIIKRNLPATNGYIHIIDQILRLPMSGFPPEPPPLMGFLNSSTNFTLFRQYALMYNLSESLNKTNSSVLDRDVFRYHVIHSSVLYPDQLSDGLLKSTLLGNDYQVQFHLNEKNQTVVNNVPIEGTFYETYNTVLIVLPQVLKVRRNRCSREVYLTSDGRCTDCKGSPRCGYGFKPIQEQFPADMKSNCQYRKRFNRRRKWTQGCAIKCLHSTLDHSCCPGFFGHECFKCPGDVGSWCSGNGRCKDGVFGTGECSCYEGFHGTACEDCEPGRFGVNCSSECVCDHGKCEDGLAGSGRCLCYKGWKGSSCSAEIKDDACGGVCDENANCITGPQGGAAACLCVAGYEGNGTYCKELDLCSRSNGGCSEFAVCVKVSAGVRTCTCKEAYTGDGVVCLELDGCLVNNGGCHKSADCIRTGPNITACHCRTGFRGSGRYCLAANPCRTNNGGCSRYARCVYLGEGQKNCTCTRDHIGDGVDCRGNTFFEVYRTPENQYLHRMLSLSKTRTLNDGGPVTVFVPVMDIYNVTIIEEWRLHGRLPDLTLNHLVACESLTLSDLKTTERVVSLSGHMLHFSVQQGSVWINNRSRIVKSDYTTNDGIIHHIDTLLTPYQLQDKPPLQPDRMNFTTAAAFYGYSRFFKLVEDAGLLPVLKMGVHQPFTMFWPSDQALSSLPAEQQRLLSSPDHREVLAATVKAHIIRNVKLTSTLQLTKYRKEYRTMHGSTLKFSCDKTLVGTILINENQAKPPGLGAHCDDLENRTSYGRCDMCLFPPPCPIGHQDTGKVEPCPIRNRLNYRRFGYYPSNPFSRTGCKRVCQSPVWVAKCCKNHYGRDCQVCPGGVEAPCGHGGACDDGTRGSGTCRCSSGFSGKACERCRTGYFGPNCTACLCGPKGRCDQGMEGSGQCTCQAGWKGETCRIDIGSIPEECRECHAQADCFPGSGCRCKPGFRGNGTSCSPDPPPDLCSLYNGGCHQSADCNQTGLVINCTCQSDYRGDGFSCEPINRCVEETNGGCSDFASCKFTGPNERACDNGECHPVASCKDLHYHANTAGVYHLRSPEGKYKMNYSEAAAACQAEGAALANFTQLGDAQQLGMHLCVAGWIEGGRVGYPTRFPSVKCGDNHVGLVMYKEPVDQSSKYDTYCYRLRDVSCTCPTGYVGDGDFCNGVLTNVLATYSSFSIFYKLLLDYSDSTSDGKQLVEFLSHRKSEVTLFVPYNDGFSPNQTLSGRDLEYHISTNHSRRLFKDLRPEEVITSRLGFNLTVSHGKNETSKLVNKLLLLDWDIPAVNGIIHIIEKPLSAPPPAIYYDASKGHGHSSGTVAAILVSLLLACVLAALGYYVFKHKTDAFRFQYFRDEDEDAAAGGSNKPALVSIPNPLYSGSRAFTEPFGETGPGEEPAEPPKILDLD</sequence>
<evidence type="ECO:0000256" key="12">
    <source>
        <dbReference type="SAM" id="Phobius"/>
    </source>
</evidence>
<dbReference type="PROSITE" id="PS01241">
    <property type="entry name" value="LINK_1"/>
    <property type="match status" value="1"/>
</dbReference>
<evidence type="ECO:0000259" key="13">
    <source>
        <dbReference type="PROSITE" id="PS50026"/>
    </source>
</evidence>
<dbReference type="InterPro" id="IPR056806">
    <property type="entry name" value="EGF_STAB1-2"/>
</dbReference>
<accession>A0A9N7U0E7</accession>
<dbReference type="InterPro" id="IPR009030">
    <property type="entry name" value="Growth_fac_rcpt_cys_sf"/>
</dbReference>
<feature type="transmembrane region" description="Helical" evidence="12">
    <location>
        <begin position="1852"/>
        <end position="1873"/>
    </location>
</feature>
<dbReference type="Pfam" id="PF24887">
    <property type="entry name" value="EGF_STAB1-2"/>
    <property type="match status" value="1"/>
</dbReference>
<dbReference type="EMBL" id="CADEAL010000558">
    <property type="protein sequence ID" value="CAB1422077.1"/>
    <property type="molecule type" value="Genomic_DNA"/>
</dbReference>
<proteinExistence type="predicted"/>
<feature type="domain" description="EGF-like" evidence="13">
    <location>
        <begin position="1367"/>
        <end position="1407"/>
    </location>
</feature>
<keyword evidence="6 9" id="KW-1015">Disulfide bond</keyword>
<protein>
    <recommendedName>
        <fullName evidence="18">Stabilin 1</fullName>
    </recommendedName>
</protein>
<dbReference type="PANTHER" id="PTHR24038">
    <property type="entry name" value="STABILIN"/>
    <property type="match status" value="1"/>
</dbReference>
<feature type="disulfide bond" evidence="10">
    <location>
        <begin position="1607"/>
        <end position="1676"/>
    </location>
</feature>
<feature type="disulfide bond" evidence="9">
    <location>
        <begin position="819"/>
        <end position="836"/>
    </location>
</feature>
<evidence type="ECO:0000256" key="7">
    <source>
        <dbReference type="ARBA" id="ARBA00023180"/>
    </source>
</evidence>
<dbReference type="Gene3D" id="2.170.300.10">
    <property type="entry name" value="Tie2 ligand-binding domain superfamily"/>
    <property type="match status" value="1"/>
</dbReference>
<dbReference type="GO" id="GO:0005540">
    <property type="term" value="F:hyaluronic acid binding"/>
    <property type="evidence" value="ECO:0007669"/>
    <property type="project" value="InterPro"/>
</dbReference>
<dbReference type="FunFam" id="2.10.25.10:FF:000040">
    <property type="entry name" value="Stabilin 2"/>
    <property type="match status" value="3"/>
</dbReference>
<feature type="disulfide bond" evidence="10">
    <location>
        <begin position="1631"/>
        <end position="1652"/>
    </location>
</feature>
<dbReference type="InterPro" id="IPR024731">
    <property type="entry name" value="NELL2-like_EGF"/>
</dbReference>
<feature type="domain" description="EGF-like" evidence="13">
    <location>
        <begin position="852"/>
        <end position="891"/>
    </location>
</feature>
<evidence type="ECO:0000256" key="9">
    <source>
        <dbReference type="PROSITE-ProRule" id="PRU00076"/>
    </source>
</evidence>
<feature type="domain" description="EGF-like" evidence="13">
    <location>
        <begin position="892"/>
        <end position="933"/>
    </location>
</feature>
<dbReference type="InterPro" id="IPR036378">
    <property type="entry name" value="FAS1_dom_sf"/>
</dbReference>
<comment type="caution">
    <text evidence="16">The sequence shown here is derived from an EMBL/GenBank/DDBJ whole genome shotgun (WGS) entry which is preliminary data.</text>
</comment>
<feature type="disulfide bond" evidence="9">
    <location>
        <begin position="860"/>
        <end position="877"/>
    </location>
</feature>
<evidence type="ECO:0000256" key="2">
    <source>
        <dbReference type="ARBA" id="ARBA00022536"/>
    </source>
</evidence>
<dbReference type="GO" id="GO:0007155">
    <property type="term" value="P:cell adhesion"/>
    <property type="evidence" value="ECO:0007669"/>
    <property type="project" value="InterPro"/>
</dbReference>
<dbReference type="PROSITE" id="PS50026">
    <property type="entry name" value="EGF_3"/>
    <property type="match status" value="9"/>
</dbReference>
<dbReference type="PANTHER" id="PTHR24038:SF8">
    <property type="entry name" value="STABILIN-1"/>
    <property type="match status" value="1"/>
</dbReference>
<dbReference type="Pfam" id="PF12947">
    <property type="entry name" value="EGF_3"/>
    <property type="match status" value="6"/>
</dbReference>
<dbReference type="PROSITE" id="PS01186">
    <property type="entry name" value="EGF_2"/>
    <property type="match status" value="9"/>
</dbReference>
<feature type="domain" description="EGF-like" evidence="13">
    <location>
        <begin position="1414"/>
        <end position="1451"/>
    </location>
</feature>
<evidence type="ECO:0000256" key="10">
    <source>
        <dbReference type="PROSITE-ProRule" id="PRU00323"/>
    </source>
</evidence>
<feature type="domain" description="EGF-like" evidence="13">
    <location>
        <begin position="934"/>
        <end position="975"/>
    </location>
</feature>
<dbReference type="PROSITE" id="PS00022">
    <property type="entry name" value="EGF_1"/>
    <property type="match status" value="5"/>
</dbReference>
<gene>
    <name evidence="16" type="ORF">PLEPLA_LOCUS9966</name>
</gene>
<keyword evidence="3 12" id="KW-0812">Transmembrane</keyword>
<dbReference type="SMART" id="SM00445">
    <property type="entry name" value="LINK"/>
    <property type="match status" value="1"/>
</dbReference>
<feature type="domain" description="FAS1" evidence="14">
    <location>
        <begin position="1017"/>
        <end position="1144"/>
    </location>
</feature>
<comment type="caution">
    <text evidence="9">Lacks conserved residue(s) required for the propagation of feature annotation.</text>
</comment>
<dbReference type="Proteomes" id="UP001153269">
    <property type="component" value="Unassembled WGS sequence"/>
</dbReference>
<name>A0A9N7U0E7_PLEPL</name>
<evidence type="ECO:0000313" key="16">
    <source>
        <dbReference type="EMBL" id="CAB1422077.1"/>
    </source>
</evidence>